<feature type="transmembrane region" description="Helical" evidence="2">
    <location>
        <begin position="129"/>
        <end position="152"/>
    </location>
</feature>
<reference evidence="3" key="1">
    <citation type="submission" date="2023-08" db="EMBL/GenBank/DDBJ databases">
        <title>Black Yeasts Isolated from many extreme environments.</title>
        <authorList>
            <person name="Coleine C."/>
            <person name="Stajich J.E."/>
            <person name="Selbmann L."/>
        </authorList>
    </citation>
    <scope>NUCLEOTIDE SEQUENCE</scope>
    <source>
        <strain evidence="3">CCFEE 5401</strain>
    </source>
</reference>
<proteinExistence type="predicted"/>
<organism evidence="3 4">
    <name type="scientific">Meristemomyces frigidus</name>
    <dbReference type="NCBI Taxonomy" id="1508187"/>
    <lineage>
        <taxon>Eukaryota</taxon>
        <taxon>Fungi</taxon>
        <taxon>Dikarya</taxon>
        <taxon>Ascomycota</taxon>
        <taxon>Pezizomycotina</taxon>
        <taxon>Dothideomycetes</taxon>
        <taxon>Dothideomycetidae</taxon>
        <taxon>Mycosphaerellales</taxon>
        <taxon>Teratosphaeriaceae</taxon>
        <taxon>Meristemomyces</taxon>
    </lineage>
</organism>
<feature type="compositionally biased region" description="Low complexity" evidence="1">
    <location>
        <begin position="249"/>
        <end position="261"/>
    </location>
</feature>
<dbReference type="Proteomes" id="UP001310890">
    <property type="component" value="Unassembled WGS sequence"/>
</dbReference>
<evidence type="ECO:0000313" key="4">
    <source>
        <dbReference type="Proteomes" id="UP001310890"/>
    </source>
</evidence>
<evidence type="ECO:0000256" key="2">
    <source>
        <dbReference type="SAM" id="Phobius"/>
    </source>
</evidence>
<sequence>MSYATGAESSSQLVESIATTLSARATSSSIVASGATPSSTSMVITTSSSSYSAVLPSTASVTSRVAISPITSTVPIPTVSEASNAVSPTQSIPSSVPTGTLTMSLQSHRPAVASALSTVARHESTSRQVIIGGLCGSIASLLVLGLLIFFILRRRRKRKDDETGITELMDEKDSRPAFMRQWTVMTTKSPPKQDPHDPQMLSPVTVDEEHHIIRMSTKHWARPYAHGTGEGYRESMVPGALRVVNPDISRPSTPTLSSLTESPRKFMSRQRLALATVLLTVGGSSIGRSRAGSRADQVQTSGGQDVIVDAALSRECIAPTAIAPSLQSSRSASSLQVLHHHQPLDDPFLTPPEERNESNLRLSPPRRPGLAPLQSTPAAGLAQKTLSNILHPFRSKSTLAVEQQRRLSGRSSIGTFL</sequence>
<evidence type="ECO:0000256" key="1">
    <source>
        <dbReference type="SAM" id="MobiDB-lite"/>
    </source>
</evidence>
<dbReference type="AlphaFoldDB" id="A0AAN7YIE3"/>
<feature type="region of interest" description="Disordered" evidence="1">
    <location>
        <begin position="333"/>
        <end position="375"/>
    </location>
</feature>
<feature type="region of interest" description="Disordered" evidence="1">
    <location>
        <begin position="244"/>
        <end position="263"/>
    </location>
</feature>
<keyword evidence="2" id="KW-0472">Membrane</keyword>
<evidence type="ECO:0000313" key="3">
    <source>
        <dbReference type="EMBL" id="KAK5115554.1"/>
    </source>
</evidence>
<accession>A0AAN7YIE3</accession>
<name>A0AAN7YIE3_9PEZI</name>
<dbReference type="EMBL" id="JAVRRL010000012">
    <property type="protein sequence ID" value="KAK5115554.1"/>
    <property type="molecule type" value="Genomic_DNA"/>
</dbReference>
<keyword evidence="2" id="KW-1133">Transmembrane helix</keyword>
<keyword evidence="2" id="KW-0812">Transmembrane</keyword>
<gene>
    <name evidence="3" type="ORF">LTR62_001213</name>
</gene>
<protein>
    <submittedName>
        <fullName evidence="3">Uncharacterized protein</fullName>
    </submittedName>
</protein>
<comment type="caution">
    <text evidence="3">The sequence shown here is derived from an EMBL/GenBank/DDBJ whole genome shotgun (WGS) entry which is preliminary data.</text>
</comment>